<dbReference type="RefSeq" id="WP_202056995.1">
    <property type="nucleotide sequence ID" value="NZ_JAEQMY010000006.1"/>
</dbReference>
<name>A0A937CWG0_9HYPH</name>
<evidence type="ECO:0000313" key="2">
    <source>
        <dbReference type="EMBL" id="MBL0403543.1"/>
    </source>
</evidence>
<dbReference type="EMBL" id="JAEQMY010000006">
    <property type="protein sequence ID" value="MBL0403543.1"/>
    <property type="molecule type" value="Genomic_DNA"/>
</dbReference>
<evidence type="ECO:0000313" key="3">
    <source>
        <dbReference type="Proteomes" id="UP000605848"/>
    </source>
</evidence>
<reference evidence="2" key="1">
    <citation type="submission" date="2021-01" db="EMBL/GenBank/DDBJ databases">
        <title>Microvirga sp.</title>
        <authorList>
            <person name="Kim M.K."/>
        </authorList>
    </citation>
    <scope>NUCLEOTIDE SEQUENCE</scope>
    <source>
        <strain evidence="2">5420S-16</strain>
    </source>
</reference>
<evidence type="ECO:0000256" key="1">
    <source>
        <dbReference type="SAM" id="MobiDB-lite"/>
    </source>
</evidence>
<comment type="caution">
    <text evidence="2">The sequence shown here is derived from an EMBL/GenBank/DDBJ whole genome shotgun (WGS) entry which is preliminary data.</text>
</comment>
<accession>A0A937CWG0</accession>
<dbReference type="Proteomes" id="UP000605848">
    <property type="component" value="Unassembled WGS sequence"/>
</dbReference>
<protein>
    <recommendedName>
        <fullName evidence="4">DUF1127 domain-containing protein</fullName>
    </recommendedName>
</protein>
<dbReference type="AlphaFoldDB" id="A0A937CWG0"/>
<feature type="region of interest" description="Disordered" evidence="1">
    <location>
        <begin position="83"/>
        <end position="108"/>
    </location>
</feature>
<gene>
    <name evidence="2" type="ORF">JKG68_06150</name>
</gene>
<sequence length="108" mass="12458">MVHLILRDVFVSRLRNIRQSWIAHAQMRHLRDELERLQSLGDHLIRDIGLDPDHVRQWLGEDLQEEHPMADPPIGEPAVTACRAARHHPPDSRIEGDSPWRCADPDVA</sequence>
<proteinExistence type="predicted"/>
<feature type="compositionally biased region" description="Basic and acidic residues" evidence="1">
    <location>
        <begin position="88"/>
        <end position="98"/>
    </location>
</feature>
<organism evidence="2 3">
    <name type="scientific">Microvirga aerilata</name>
    <dbReference type="NCBI Taxonomy" id="670292"/>
    <lineage>
        <taxon>Bacteria</taxon>
        <taxon>Pseudomonadati</taxon>
        <taxon>Pseudomonadota</taxon>
        <taxon>Alphaproteobacteria</taxon>
        <taxon>Hyphomicrobiales</taxon>
        <taxon>Methylobacteriaceae</taxon>
        <taxon>Microvirga</taxon>
    </lineage>
</organism>
<keyword evidence="3" id="KW-1185">Reference proteome</keyword>
<evidence type="ECO:0008006" key="4">
    <source>
        <dbReference type="Google" id="ProtNLM"/>
    </source>
</evidence>